<feature type="domain" description="Bacterial EndoU nuclease" evidence="1">
    <location>
        <begin position="542"/>
        <end position="616"/>
    </location>
</feature>
<keyword evidence="3" id="KW-1185">Reference proteome</keyword>
<dbReference type="GO" id="GO:0004519">
    <property type="term" value="F:endonuclease activity"/>
    <property type="evidence" value="ECO:0007669"/>
    <property type="project" value="InterPro"/>
</dbReference>
<reference evidence="2" key="1">
    <citation type="submission" date="2022-07" db="EMBL/GenBank/DDBJ databases">
        <title>Taxonomy of Novel Oxalotrophic and Methylotrophic Bacteria.</title>
        <authorList>
            <person name="Sahin N."/>
            <person name="Tani A."/>
        </authorList>
    </citation>
    <scope>NUCLEOTIDE SEQUENCE</scope>
    <source>
        <strain evidence="2">AM327</strain>
    </source>
</reference>
<dbReference type="NCBIfam" id="TIGR03696">
    <property type="entry name" value="Rhs_assc_core"/>
    <property type="match status" value="1"/>
</dbReference>
<sequence length="617" mass="68957">MYDSNGNMTQDLNKGISNITYNHLNLPTELITNQGTITYIYDATGIKLKKIVTNTQNSSEVTEYCGAYIYSNDVLEYIAQPDGYIEPVFFGSSLVGVNYFYQYKDHLGNNRLTYTDAASLFIEDTFDSDTSDWSQNGSSVTLTNDAGRLKVELTNLNYTNKQFTIDPNLDVHISFDYDPGTMIGGPNGVMALREYRDTDGDGDMEWEPWGTWNSEWLPSEQQRITITAPASSLTSGTVMLMLQRNTGNSAAPNITYCFIDNLVITQNDVEIVEENNYYPFGLRHNGYNDIQAGTQGGKFKYQGQELEEEFNLNLYEFELRHYDSALGRFNTTDPYEQFDSPYLAMGNNPIIAIDPNGGNCVDINGNPIACPEDEFYDDYRDNDENQITVLEEVSASNSSGSWSSEGLKDVPATWESPFANMGEFNNYYGTNFGQGDNDAAMRWLQKQQRDVMVAQHMAEFYRGRSEMSMGVLKLMFTIVTSVQFAELGTLGYINASEYLAVRGSNYVNLASSSRTAHIISGDATGGGHAWFGSTKSFMNGLKVKKSMFPATWSNSKIMNGVSEVVTSNPWVQQTGRAGAMFTRSGQPVRFVTEGFYNGTKIRVINTHSEIITAFPIR</sequence>
<dbReference type="Gene3D" id="2.180.10.10">
    <property type="entry name" value="RHS repeat-associated core"/>
    <property type="match status" value="1"/>
</dbReference>
<dbReference type="AlphaFoldDB" id="A0A9W6B6Y9"/>
<dbReference type="InterPro" id="IPR050708">
    <property type="entry name" value="T6SS_VgrG/RHS"/>
</dbReference>
<dbReference type="Pfam" id="PF14436">
    <property type="entry name" value="EndoU_bacteria"/>
    <property type="match status" value="1"/>
</dbReference>
<protein>
    <recommendedName>
        <fullName evidence="1">Bacterial EndoU nuclease domain-containing protein</fullName>
    </recommendedName>
</protein>
<dbReference type="EMBL" id="BRVP01000030">
    <property type="protein sequence ID" value="GLB54016.1"/>
    <property type="molecule type" value="Genomic_DNA"/>
</dbReference>
<gene>
    <name evidence="2" type="ORF">NBRC110019_30570</name>
</gene>
<comment type="caution">
    <text evidence="2">The sequence shown here is derived from an EMBL/GenBank/DDBJ whole genome shotgun (WGS) entry which is preliminary data.</text>
</comment>
<evidence type="ECO:0000313" key="3">
    <source>
        <dbReference type="Proteomes" id="UP001143545"/>
    </source>
</evidence>
<dbReference type="Proteomes" id="UP001143545">
    <property type="component" value="Unassembled WGS sequence"/>
</dbReference>
<dbReference type="InterPro" id="IPR029501">
    <property type="entry name" value="EndoU_bac"/>
</dbReference>
<accession>A0A9W6B6Y9</accession>
<evidence type="ECO:0000313" key="2">
    <source>
        <dbReference type="EMBL" id="GLB54016.1"/>
    </source>
</evidence>
<name>A0A9W6B6Y9_9FLAO</name>
<dbReference type="InterPro" id="IPR022385">
    <property type="entry name" value="Rhs_assc_core"/>
</dbReference>
<dbReference type="PANTHER" id="PTHR32305:SF15">
    <property type="entry name" value="PROTEIN RHSA-RELATED"/>
    <property type="match status" value="1"/>
</dbReference>
<organism evidence="2 3">
    <name type="scientific">Neptunitalea chrysea</name>
    <dbReference type="NCBI Taxonomy" id="1647581"/>
    <lineage>
        <taxon>Bacteria</taxon>
        <taxon>Pseudomonadati</taxon>
        <taxon>Bacteroidota</taxon>
        <taxon>Flavobacteriia</taxon>
        <taxon>Flavobacteriales</taxon>
        <taxon>Flavobacteriaceae</taxon>
        <taxon>Neptunitalea</taxon>
    </lineage>
</organism>
<proteinExistence type="predicted"/>
<evidence type="ECO:0000259" key="1">
    <source>
        <dbReference type="Pfam" id="PF14436"/>
    </source>
</evidence>
<dbReference type="PANTHER" id="PTHR32305">
    <property type="match status" value="1"/>
</dbReference>